<feature type="domain" description="Peptidase S8/S53" evidence="3">
    <location>
        <begin position="391"/>
        <end position="644"/>
    </location>
</feature>
<dbReference type="RefSeq" id="WP_011825913.1">
    <property type="nucleotide sequence ID" value="NC_008820.1"/>
</dbReference>
<dbReference type="Proteomes" id="UP000002274">
    <property type="component" value="Chromosome"/>
</dbReference>
<evidence type="ECO:0000256" key="1">
    <source>
        <dbReference type="PROSITE-ProRule" id="PRU01240"/>
    </source>
</evidence>
<dbReference type="InterPro" id="IPR000209">
    <property type="entry name" value="Peptidase_S8/S53_dom"/>
</dbReference>
<dbReference type="PROSITE" id="PS51892">
    <property type="entry name" value="SUBTILASE"/>
    <property type="match status" value="1"/>
</dbReference>
<evidence type="ECO:0000256" key="2">
    <source>
        <dbReference type="SAM" id="MobiDB-lite"/>
    </source>
</evidence>
<reference evidence="4 5" key="1">
    <citation type="journal article" date="2007" name="PLoS Genet.">
        <title>Patterns and implications of gene gain and loss in the evolution of Prochlorococcus.</title>
        <authorList>
            <person name="Kettler G.C."/>
            <person name="Martiny A.C."/>
            <person name="Huang K."/>
            <person name="Zucker J."/>
            <person name="Coleman M.L."/>
            <person name="Rodrigue S."/>
            <person name="Chen F."/>
            <person name="Lapidus A."/>
            <person name="Ferriera S."/>
            <person name="Johnson J."/>
            <person name="Steglich C."/>
            <person name="Church G.M."/>
            <person name="Richardson P."/>
            <person name="Chisholm S.W."/>
        </authorList>
    </citation>
    <scope>NUCLEOTIDE SEQUENCE [LARGE SCALE GENOMIC DNA]</scope>
    <source>
        <strain evidence="4 5">MIT 9303</strain>
    </source>
</reference>
<dbReference type="AlphaFoldDB" id="A2C955"/>
<proteinExistence type="inferred from homology"/>
<keyword evidence="1" id="KW-0378">Hydrolase</keyword>
<name>A2C955_PROM3</name>
<dbReference type="Pfam" id="PF00082">
    <property type="entry name" value="Peptidase_S8"/>
    <property type="match status" value="1"/>
</dbReference>
<feature type="compositionally biased region" description="Polar residues" evidence="2">
    <location>
        <begin position="15"/>
        <end position="24"/>
    </location>
</feature>
<feature type="active site" description="Charge relay system" evidence="1">
    <location>
        <position position="376"/>
    </location>
</feature>
<comment type="similarity">
    <text evidence="1">Belongs to the peptidase S8 family.</text>
</comment>
<keyword evidence="1" id="KW-0720">Serine protease</keyword>
<sequence>MTDLDLQKIFHKLFTSQHSSNNKSPHQDPNKGITANSDFENEKFTHPPQKITVKSIDDSVFKYDTPLDKQILEASGINPKLFNPSWLKPGLEFEPQLPELKERRITDASGDSSLAEVFEDGALKINLDPNKYRHLNQIDIDRFGRRHSQPMSLVDVTVTATDMETGSVINLGTEVVDPIRGTALVNLKDKLDAISTWSLRDRYAIHVETSVSSGSTKHVFESFEEPITLIKPLRWGSQHVGDETGNDLIYQEVAPAAGSGRIYRGRGGTDFLHLENINSGDVVSFNGRAGIDPAEAADLGRQAFYGGTVFDSLTLSNGDELYLQGIERLRFSDATIDLTPNLDATSELQWNTNVMDVPGAWRFNTGSNDVVLVSLDSGLRDDGSGSPAFNAEIDHVDYLTEVNSYNSEHGHRSMSLMAARHDGTGVAGIAPDSQLWSFNAKTANQNGIGFEAALEQTRERREGHQRIVFQGGVQGDWPWTSDGASTREEVEAEFAASRPWGFFAIAAGNGGGQTFSENDYLTTVSGVAEAAVSYDNITSVGALESGLRTDIDGLINATDVSLATYSNRGSNLTLVAPTDSWAMDVDGTRSWFDGTSASNPNLAGVAALVWSENNDLTGGQLREILISSAMDLGTGGVDTTFGNGLANAESAIRRAHALEANQELALFWDNNSFLA</sequence>
<dbReference type="HOGENOM" id="CLU_413750_0_0_3"/>
<dbReference type="STRING" id="59922.P9303_12681"/>
<organism evidence="4 5">
    <name type="scientific">Prochlorococcus marinus (strain MIT 9303)</name>
    <dbReference type="NCBI Taxonomy" id="59922"/>
    <lineage>
        <taxon>Bacteria</taxon>
        <taxon>Bacillati</taxon>
        <taxon>Cyanobacteriota</taxon>
        <taxon>Cyanophyceae</taxon>
        <taxon>Synechococcales</taxon>
        <taxon>Prochlorococcaceae</taxon>
        <taxon>Prochlorococcus</taxon>
    </lineage>
</organism>
<dbReference type="EMBL" id="CP000554">
    <property type="protein sequence ID" value="ABM78015.1"/>
    <property type="molecule type" value="Genomic_DNA"/>
</dbReference>
<accession>A2C955</accession>
<dbReference type="SUPFAM" id="SSF52743">
    <property type="entry name" value="Subtilisin-like"/>
    <property type="match status" value="1"/>
</dbReference>
<dbReference type="InterPro" id="IPR036852">
    <property type="entry name" value="Peptidase_S8/S53_dom_sf"/>
</dbReference>
<feature type="region of interest" description="Disordered" evidence="2">
    <location>
        <begin position="15"/>
        <end position="48"/>
    </location>
</feature>
<keyword evidence="1" id="KW-0645">Protease</keyword>
<evidence type="ECO:0000313" key="4">
    <source>
        <dbReference type="EMBL" id="ABM78015.1"/>
    </source>
</evidence>
<feature type="active site" description="Charge relay system" evidence="1">
    <location>
        <position position="596"/>
    </location>
</feature>
<evidence type="ECO:0000313" key="5">
    <source>
        <dbReference type="Proteomes" id="UP000002274"/>
    </source>
</evidence>
<dbReference type="GO" id="GO:0006508">
    <property type="term" value="P:proteolysis"/>
    <property type="evidence" value="ECO:0007669"/>
    <property type="project" value="UniProtKB-KW"/>
</dbReference>
<evidence type="ECO:0000259" key="3">
    <source>
        <dbReference type="Pfam" id="PF00082"/>
    </source>
</evidence>
<dbReference type="KEGG" id="pmf:P9303_12681"/>
<feature type="active site" description="Charge relay system" evidence="1">
    <location>
        <position position="409"/>
    </location>
</feature>
<gene>
    <name evidence="4" type="ordered locus">P9303_12681</name>
</gene>
<dbReference type="GO" id="GO:0004252">
    <property type="term" value="F:serine-type endopeptidase activity"/>
    <property type="evidence" value="ECO:0007669"/>
    <property type="project" value="UniProtKB-UniRule"/>
</dbReference>
<dbReference type="BioCyc" id="PMAR59922:G1G80-1101-MONOMER"/>
<dbReference type="Gene3D" id="3.40.50.200">
    <property type="entry name" value="Peptidase S8/S53 domain"/>
    <property type="match status" value="1"/>
</dbReference>
<protein>
    <recommendedName>
        <fullName evidence="3">Peptidase S8/S53 domain-containing protein</fullName>
    </recommendedName>
</protein>